<accession>A0A1M6J3W9</accession>
<evidence type="ECO:0000313" key="13">
    <source>
        <dbReference type="Proteomes" id="UP000184192"/>
    </source>
</evidence>
<evidence type="ECO:0000256" key="2">
    <source>
        <dbReference type="ARBA" id="ARBA00004496"/>
    </source>
</evidence>
<evidence type="ECO:0000256" key="8">
    <source>
        <dbReference type="ARBA" id="ARBA00037071"/>
    </source>
</evidence>
<evidence type="ECO:0000256" key="9">
    <source>
        <dbReference type="PROSITE-ProRule" id="PRU00277"/>
    </source>
</evidence>
<dbReference type="PANTHER" id="PTHR47861:SF3">
    <property type="entry name" value="FKBP-TYPE PEPTIDYL-PROLYL CIS-TRANS ISOMERASE SLYD"/>
    <property type="match status" value="1"/>
</dbReference>
<dbReference type="GO" id="GO:0005737">
    <property type="term" value="C:cytoplasm"/>
    <property type="evidence" value="ECO:0007669"/>
    <property type="project" value="UniProtKB-SubCell"/>
</dbReference>
<keyword evidence="4" id="KW-0963">Cytoplasm</keyword>
<evidence type="ECO:0000259" key="11">
    <source>
        <dbReference type="PROSITE" id="PS50059"/>
    </source>
</evidence>
<evidence type="ECO:0000256" key="7">
    <source>
        <dbReference type="ARBA" id="ARBA00023235"/>
    </source>
</evidence>
<evidence type="ECO:0000256" key="5">
    <source>
        <dbReference type="ARBA" id="ARBA00023110"/>
    </source>
</evidence>
<dbReference type="GO" id="GO:0042026">
    <property type="term" value="P:protein refolding"/>
    <property type="evidence" value="ECO:0007669"/>
    <property type="project" value="UniProtKB-ARBA"/>
</dbReference>
<dbReference type="PROSITE" id="PS50059">
    <property type="entry name" value="FKBP_PPIASE"/>
    <property type="match status" value="1"/>
</dbReference>
<keyword evidence="13" id="KW-1185">Reference proteome</keyword>
<evidence type="ECO:0000256" key="4">
    <source>
        <dbReference type="ARBA" id="ARBA00022490"/>
    </source>
</evidence>
<dbReference type="Pfam" id="PF00254">
    <property type="entry name" value="FKBP_C"/>
    <property type="match status" value="1"/>
</dbReference>
<comment type="function">
    <text evidence="8">Also involved in hydrogenase metallocenter assembly, probably by participating in the nickel insertion step. This function in hydrogenase biosynthesis requires chaperone activity and the presence of the metal-binding domain, but not PPIase activity.</text>
</comment>
<evidence type="ECO:0000313" key="12">
    <source>
        <dbReference type="EMBL" id="SHJ41404.1"/>
    </source>
</evidence>
<organism evidence="12 13">
    <name type="scientific">Bacteroides stercorirosoris</name>
    <dbReference type="NCBI Taxonomy" id="871324"/>
    <lineage>
        <taxon>Bacteria</taxon>
        <taxon>Pseudomonadati</taxon>
        <taxon>Bacteroidota</taxon>
        <taxon>Bacteroidia</taxon>
        <taxon>Bacteroidales</taxon>
        <taxon>Bacteroidaceae</taxon>
        <taxon>Bacteroides</taxon>
    </lineage>
</organism>
<dbReference type="EMBL" id="FQZN01000026">
    <property type="protein sequence ID" value="SHJ41404.1"/>
    <property type="molecule type" value="Genomic_DNA"/>
</dbReference>
<dbReference type="RefSeq" id="WP_025835682.1">
    <property type="nucleotide sequence ID" value="NZ_FQZN01000026.1"/>
</dbReference>
<evidence type="ECO:0000256" key="10">
    <source>
        <dbReference type="RuleBase" id="RU003915"/>
    </source>
</evidence>
<dbReference type="GO" id="GO:0003755">
    <property type="term" value="F:peptidyl-prolyl cis-trans isomerase activity"/>
    <property type="evidence" value="ECO:0007669"/>
    <property type="project" value="UniProtKB-UniRule"/>
</dbReference>
<gene>
    <name evidence="12" type="ORF">SAMN05444350_12668</name>
</gene>
<dbReference type="EC" id="5.2.1.8" evidence="10"/>
<dbReference type="SUPFAM" id="SSF54534">
    <property type="entry name" value="FKBP-like"/>
    <property type="match status" value="1"/>
</dbReference>
<reference evidence="13" key="1">
    <citation type="submission" date="2016-11" db="EMBL/GenBank/DDBJ databases">
        <authorList>
            <person name="Varghese N."/>
            <person name="Submissions S."/>
        </authorList>
    </citation>
    <scope>NUCLEOTIDE SEQUENCE [LARGE SCALE GENOMIC DNA]</scope>
    <source>
        <strain evidence="13">DSM 26884</strain>
    </source>
</reference>
<dbReference type="Proteomes" id="UP000184192">
    <property type="component" value="Unassembled WGS sequence"/>
</dbReference>
<evidence type="ECO:0000256" key="3">
    <source>
        <dbReference type="ARBA" id="ARBA00006577"/>
    </source>
</evidence>
<dbReference type="GeneID" id="92713781"/>
<dbReference type="AlphaFoldDB" id="A0A1M6J3W9"/>
<dbReference type="PANTHER" id="PTHR47861">
    <property type="entry name" value="FKBP-TYPE PEPTIDYL-PROLYL CIS-TRANS ISOMERASE SLYD"/>
    <property type="match status" value="1"/>
</dbReference>
<dbReference type="InterPro" id="IPR046357">
    <property type="entry name" value="PPIase_dom_sf"/>
</dbReference>
<dbReference type="InterPro" id="IPR048261">
    <property type="entry name" value="SlpA/SlyD-like_ins_sf"/>
</dbReference>
<evidence type="ECO:0000256" key="1">
    <source>
        <dbReference type="ARBA" id="ARBA00000971"/>
    </source>
</evidence>
<comment type="subcellular location">
    <subcellularLocation>
        <location evidence="2">Cytoplasm</location>
    </subcellularLocation>
</comment>
<protein>
    <recommendedName>
        <fullName evidence="10">Peptidyl-prolyl cis-trans isomerase</fullName>
        <ecNumber evidence="10">5.2.1.8</ecNumber>
    </recommendedName>
</protein>
<dbReference type="Gene3D" id="2.40.10.330">
    <property type="match status" value="1"/>
</dbReference>
<comment type="similarity">
    <text evidence="3 10">Belongs to the FKBP-type PPIase family.</text>
</comment>
<keyword evidence="7 9" id="KW-0413">Isomerase</keyword>
<sequence length="197" mass="21337">METVENKYITVAYKLYAIEDGEKDFTEEATAEHPFQFISGLGLTLESFEDQVKDLKAGDKFDFTIACADAYGDFDEEHVIDLPKQIFEVDGKFDSERIVAGNIVPLMTAEGQRINGTVQEVKADVVVMDMNHPLAGCDLNFVGEIVESRPATNEELAEIARMMSGGGCSCGCDSCGEDCGDGCGDHDHQGCGCGCNH</sequence>
<keyword evidence="5 9" id="KW-0697">Rotamase</keyword>
<keyword evidence="6" id="KW-0143">Chaperone</keyword>
<comment type="catalytic activity">
    <reaction evidence="1 9 10">
        <text>[protein]-peptidylproline (omega=180) = [protein]-peptidylproline (omega=0)</text>
        <dbReference type="Rhea" id="RHEA:16237"/>
        <dbReference type="Rhea" id="RHEA-COMP:10747"/>
        <dbReference type="Rhea" id="RHEA-COMP:10748"/>
        <dbReference type="ChEBI" id="CHEBI:83833"/>
        <dbReference type="ChEBI" id="CHEBI:83834"/>
        <dbReference type="EC" id="5.2.1.8"/>
    </reaction>
</comment>
<proteinExistence type="inferred from homology"/>
<feature type="domain" description="PPIase FKBP-type" evidence="11">
    <location>
        <begin position="6"/>
        <end position="90"/>
    </location>
</feature>
<dbReference type="InterPro" id="IPR001179">
    <property type="entry name" value="PPIase_FKBP_dom"/>
</dbReference>
<name>A0A1M6J3W9_9BACE</name>
<evidence type="ECO:0000256" key="6">
    <source>
        <dbReference type="ARBA" id="ARBA00023186"/>
    </source>
</evidence>
<dbReference type="Gene3D" id="3.10.50.40">
    <property type="match status" value="1"/>
</dbReference>
<dbReference type="eggNOG" id="COG1047">
    <property type="taxonomic scope" value="Bacteria"/>
</dbReference>